<keyword evidence="1" id="KW-0813">Transport</keyword>
<feature type="compositionally biased region" description="Basic and acidic residues" evidence="2">
    <location>
        <begin position="48"/>
        <end position="72"/>
    </location>
</feature>
<protein>
    <recommendedName>
        <fullName evidence="3">ABC transporter domain-containing protein</fullName>
    </recommendedName>
</protein>
<dbReference type="Proteomes" id="UP001586593">
    <property type="component" value="Unassembled WGS sequence"/>
</dbReference>
<gene>
    <name evidence="4" type="ORF">VTK73DRAFT_6026</name>
</gene>
<dbReference type="Pfam" id="PF00005">
    <property type="entry name" value="ABC_tran"/>
    <property type="match status" value="1"/>
</dbReference>
<comment type="caution">
    <text evidence="4">The sequence shown here is derived from an EMBL/GenBank/DDBJ whole genome shotgun (WGS) entry which is preliminary data.</text>
</comment>
<keyword evidence="5" id="KW-1185">Reference proteome</keyword>
<organism evidence="4 5">
    <name type="scientific">Phialemonium thermophilum</name>
    <dbReference type="NCBI Taxonomy" id="223376"/>
    <lineage>
        <taxon>Eukaryota</taxon>
        <taxon>Fungi</taxon>
        <taxon>Dikarya</taxon>
        <taxon>Ascomycota</taxon>
        <taxon>Pezizomycotina</taxon>
        <taxon>Sordariomycetes</taxon>
        <taxon>Sordariomycetidae</taxon>
        <taxon>Cephalothecales</taxon>
        <taxon>Cephalothecaceae</taxon>
        <taxon>Phialemonium</taxon>
    </lineage>
</organism>
<feature type="compositionally biased region" description="Gly residues" evidence="2">
    <location>
        <begin position="34"/>
        <end position="43"/>
    </location>
</feature>
<sequence length="191" mass="20063">MAAYFAATEINTVPVSSGERLVYREGHVPAPLQGRGGAAGGGAAATADEEKASPDMEAARRRTDEVAADPHPDASSSSSSAVQAIPPQRDVFTWRDVVYDIEVRGGQRRRLLDQVSGWVKPGTLTALMGVSGAGKTTLLDVLAQRTTVGVVTGDMLVNGRPRGANFQRSTGYVQQQGECGAEDPCVFLTSC</sequence>
<feature type="region of interest" description="Disordered" evidence="2">
    <location>
        <begin position="26"/>
        <end position="84"/>
    </location>
</feature>
<dbReference type="EMBL" id="JAZHXJ010003398">
    <property type="protein sequence ID" value="KAL1835196.1"/>
    <property type="molecule type" value="Genomic_DNA"/>
</dbReference>
<evidence type="ECO:0000313" key="5">
    <source>
        <dbReference type="Proteomes" id="UP001586593"/>
    </source>
</evidence>
<name>A0ABR3V163_9PEZI</name>
<dbReference type="SUPFAM" id="SSF52540">
    <property type="entry name" value="P-loop containing nucleoside triphosphate hydrolases"/>
    <property type="match status" value="1"/>
</dbReference>
<dbReference type="Gene3D" id="3.40.50.300">
    <property type="entry name" value="P-loop containing nucleotide triphosphate hydrolases"/>
    <property type="match status" value="1"/>
</dbReference>
<reference evidence="4 5" key="1">
    <citation type="journal article" date="2024" name="Commun. Biol.">
        <title>Comparative genomic analysis of thermophilic fungi reveals convergent evolutionary adaptations and gene losses.</title>
        <authorList>
            <person name="Steindorff A.S."/>
            <person name="Aguilar-Pontes M.V."/>
            <person name="Robinson A.J."/>
            <person name="Andreopoulos B."/>
            <person name="LaButti K."/>
            <person name="Kuo A."/>
            <person name="Mondo S."/>
            <person name="Riley R."/>
            <person name="Otillar R."/>
            <person name="Haridas S."/>
            <person name="Lipzen A."/>
            <person name="Grimwood J."/>
            <person name="Schmutz J."/>
            <person name="Clum A."/>
            <person name="Reid I.D."/>
            <person name="Moisan M.C."/>
            <person name="Butler G."/>
            <person name="Nguyen T.T.M."/>
            <person name="Dewar K."/>
            <person name="Conant G."/>
            <person name="Drula E."/>
            <person name="Henrissat B."/>
            <person name="Hansel C."/>
            <person name="Singer S."/>
            <person name="Hutchinson M.I."/>
            <person name="de Vries R.P."/>
            <person name="Natvig D.O."/>
            <person name="Powell A.J."/>
            <person name="Tsang A."/>
            <person name="Grigoriev I.V."/>
        </authorList>
    </citation>
    <scope>NUCLEOTIDE SEQUENCE [LARGE SCALE GENOMIC DNA]</scope>
    <source>
        <strain evidence="4 5">ATCC 24622</strain>
    </source>
</reference>
<dbReference type="PANTHER" id="PTHR19241">
    <property type="entry name" value="ATP-BINDING CASSETTE TRANSPORTER"/>
    <property type="match status" value="1"/>
</dbReference>
<dbReference type="InterPro" id="IPR027417">
    <property type="entry name" value="P-loop_NTPase"/>
</dbReference>
<evidence type="ECO:0000256" key="2">
    <source>
        <dbReference type="SAM" id="MobiDB-lite"/>
    </source>
</evidence>
<accession>A0ABR3V163</accession>
<feature type="domain" description="ABC transporter" evidence="3">
    <location>
        <begin position="112"/>
        <end position="176"/>
    </location>
</feature>
<dbReference type="InterPro" id="IPR003439">
    <property type="entry name" value="ABC_transporter-like_ATP-bd"/>
</dbReference>
<evidence type="ECO:0000259" key="3">
    <source>
        <dbReference type="Pfam" id="PF00005"/>
    </source>
</evidence>
<evidence type="ECO:0000313" key="4">
    <source>
        <dbReference type="EMBL" id="KAL1835196.1"/>
    </source>
</evidence>
<evidence type="ECO:0000256" key="1">
    <source>
        <dbReference type="ARBA" id="ARBA00022448"/>
    </source>
</evidence>
<proteinExistence type="predicted"/>